<evidence type="ECO:0000313" key="2">
    <source>
        <dbReference type="EMBL" id="MCD9639556.1"/>
    </source>
</evidence>
<name>A0ABS8UZQ4_DATST</name>
<dbReference type="EMBL" id="JACEIK010002941">
    <property type="protein sequence ID" value="MCD9639556.1"/>
    <property type="molecule type" value="Genomic_DNA"/>
</dbReference>
<organism evidence="2 3">
    <name type="scientific">Datura stramonium</name>
    <name type="common">Jimsonweed</name>
    <name type="synonym">Common thornapple</name>
    <dbReference type="NCBI Taxonomy" id="4076"/>
    <lineage>
        <taxon>Eukaryota</taxon>
        <taxon>Viridiplantae</taxon>
        <taxon>Streptophyta</taxon>
        <taxon>Embryophyta</taxon>
        <taxon>Tracheophyta</taxon>
        <taxon>Spermatophyta</taxon>
        <taxon>Magnoliopsida</taxon>
        <taxon>eudicotyledons</taxon>
        <taxon>Gunneridae</taxon>
        <taxon>Pentapetalae</taxon>
        <taxon>asterids</taxon>
        <taxon>lamiids</taxon>
        <taxon>Solanales</taxon>
        <taxon>Solanaceae</taxon>
        <taxon>Solanoideae</taxon>
        <taxon>Datureae</taxon>
        <taxon>Datura</taxon>
    </lineage>
</organism>
<proteinExistence type="predicted"/>
<accession>A0ABS8UZQ4</accession>
<reference evidence="2 3" key="1">
    <citation type="journal article" date="2021" name="BMC Genomics">
        <title>Datura genome reveals duplications of psychoactive alkaloid biosynthetic genes and high mutation rate following tissue culture.</title>
        <authorList>
            <person name="Rajewski A."/>
            <person name="Carter-House D."/>
            <person name="Stajich J."/>
            <person name="Litt A."/>
        </authorList>
    </citation>
    <scope>NUCLEOTIDE SEQUENCE [LARGE SCALE GENOMIC DNA]</scope>
    <source>
        <strain evidence="2">AR-01</strain>
    </source>
</reference>
<dbReference type="Proteomes" id="UP000823775">
    <property type="component" value="Unassembled WGS sequence"/>
</dbReference>
<feature type="non-terminal residue" evidence="2">
    <location>
        <position position="57"/>
    </location>
</feature>
<sequence length="57" mass="6308">MTPKQTIHRGGKTKATKRSGLIDEPANSGEEYETSQTWEAKKLKLALSPTTFSRVDS</sequence>
<evidence type="ECO:0000313" key="3">
    <source>
        <dbReference type="Proteomes" id="UP000823775"/>
    </source>
</evidence>
<gene>
    <name evidence="2" type="ORF">HAX54_024172</name>
</gene>
<comment type="caution">
    <text evidence="2">The sequence shown here is derived from an EMBL/GenBank/DDBJ whole genome shotgun (WGS) entry which is preliminary data.</text>
</comment>
<keyword evidence="3" id="KW-1185">Reference proteome</keyword>
<feature type="region of interest" description="Disordered" evidence="1">
    <location>
        <begin position="1"/>
        <end position="36"/>
    </location>
</feature>
<evidence type="ECO:0000256" key="1">
    <source>
        <dbReference type="SAM" id="MobiDB-lite"/>
    </source>
</evidence>
<feature type="compositionally biased region" description="Basic residues" evidence="1">
    <location>
        <begin position="1"/>
        <end position="17"/>
    </location>
</feature>
<protein>
    <submittedName>
        <fullName evidence="2">Uncharacterized protein</fullName>
    </submittedName>
</protein>